<accession>A0A7Z8Y2F1</accession>
<keyword evidence="2" id="KW-1185">Reference proteome</keyword>
<sequence length="115" mass="12875">MLRLSQKWAESKFKGFRKYGLERIDPDIDNNAPRWRKILAKAKIEIGAATKAASAAIGHRCADLLPEARNSLMEPAVQKGSIQTNPMANHTTPYKPQNFKGDALKIVRRVCSFIP</sequence>
<protein>
    <submittedName>
        <fullName evidence="1">Uncharacterized protein</fullName>
    </submittedName>
</protein>
<reference evidence="1 2" key="1">
    <citation type="submission" date="2018-11" db="EMBL/GenBank/DDBJ databases">
        <authorList>
            <person name="Peiro R."/>
            <person name="Begona"/>
            <person name="Cbmso G."/>
            <person name="Lopez M."/>
            <person name="Gonzalez S."/>
            <person name="Sacristan E."/>
            <person name="Castillo E."/>
        </authorList>
    </citation>
    <scope>NUCLEOTIDE SEQUENCE [LARGE SCALE GENOMIC DNA]</scope>
    <source>
        <strain evidence="1">Brev_genome</strain>
    </source>
</reference>
<dbReference type="AlphaFoldDB" id="A0A7Z8Y2F1"/>
<comment type="caution">
    <text evidence="1">The sequence shown here is derived from an EMBL/GenBank/DDBJ whole genome shotgun (WGS) entry which is preliminary data.</text>
</comment>
<proteinExistence type="predicted"/>
<evidence type="ECO:0000313" key="2">
    <source>
        <dbReference type="Proteomes" id="UP000289220"/>
    </source>
</evidence>
<name>A0A7Z8Y2F1_9CAUL</name>
<dbReference type="Proteomes" id="UP000289220">
    <property type="component" value="Unassembled WGS sequence"/>
</dbReference>
<evidence type="ECO:0000313" key="1">
    <source>
        <dbReference type="EMBL" id="VDC49465.1"/>
    </source>
</evidence>
<dbReference type="EMBL" id="UXHF01000194">
    <property type="protein sequence ID" value="VDC49465.1"/>
    <property type="molecule type" value="Genomic_DNA"/>
</dbReference>
<gene>
    <name evidence="1" type="ORF">BREV_BREV_03588</name>
</gene>
<organism evidence="1 2">
    <name type="scientific">Brevundimonas mediterranea</name>
    <dbReference type="NCBI Taxonomy" id="74329"/>
    <lineage>
        <taxon>Bacteria</taxon>
        <taxon>Pseudomonadati</taxon>
        <taxon>Pseudomonadota</taxon>
        <taxon>Alphaproteobacteria</taxon>
        <taxon>Caulobacterales</taxon>
        <taxon>Caulobacteraceae</taxon>
        <taxon>Brevundimonas</taxon>
    </lineage>
</organism>